<evidence type="ECO:0000313" key="5">
    <source>
        <dbReference type="Proteomes" id="UP000011087"/>
    </source>
</evidence>
<dbReference type="InterPro" id="IPR042201">
    <property type="entry name" value="FH2_Formin_sf"/>
</dbReference>
<feature type="domain" description="FH2" evidence="2">
    <location>
        <begin position="1"/>
        <end position="98"/>
    </location>
</feature>
<keyword evidence="5" id="KW-1185">Reference proteome</keyword>
<dbReference type="HOGENOM" id="CLU_1551694_0_0_1"/>
<gene>
    <name evidence="3" type="ORF">GUITHDRAFT_154377</name>
</gene>
<feature type="region of interest" description="Disordered" evidence="1">
    <location>
        <begin position="92"/>
        <end position="173"/>
    </location>
</feature>
<dbReference type="GeneID" id="17296300"/>
<dbReference type="InterPro" id="IPR015425">
    <property type="entry name" value="FH2_Formin"/>
</dbReference>
<proteinExistence type="predicted"/>
<dbReference type="KEGG" id="gtt:GUITHDRAFT_154377"/>
<sequence length="173" mass="18751">MEEEEERGHVRKFMEKMGEFLSSAAEEVTKMGDDLSRMQQEHAQVAAYFVEDSGKFNAGQFFADLQTFLRELLTCGEELKNDAKLIAIPPDHSFFSKDADTASSHPKEDTVEEGENSSVPPSDPPLPPLPPLPSADGSLPPPPPPPGLGLPPPPAPPPAVKEKKSKKPAKSLQ</sequence>
<dbReference type="Pfam" id="PF02181">
    <property type="entry name" value="FH2"/>
    <property type="match status" value="1"/>
</dbReference>
<feature type="non-terminal residue" evidence="3">
    <location>
        <position position="1"/>
    </location>
</feature>
<dbReference type="PaxDb" id="55529-EKX39575"/>
<reference evidence="4" key="3">
    <citation type="submission" date="2016-03" db="UniProtKB">
        <authorList>
            <consortium name="EnsemblProtists"/>
        </authorList>
    </citation>
    <scope>IDENTIFICATION</scope>
</reference>
<dbReference type="AlphaFoldDB" id="L1IUQ6"/>
<protein>
    <recommendedName>
        <fullName evidence="2">FH2 domain-containing protein</fullName>
    </recommendedName>
</protein>
<reference evidence="3 5" key="1">
    <citation type="journal article" date="2012" name="Nature">
        <title>Algal genomes reveal evolutionary mosaicism and the fate of nucleomorphs.</title>
        <authorList>
            <consortium name="DOE Joint Genome Institute"/>
            <person name="Curtis B.A."/>
            <person name="Tanifuji G."/>
            <person name="Burki F."/>
            <person name="Gruber A."/>
            <person name="Irimia M."/>
            <person name="Maruyama S."/>
            <person name="Arias M.C."/>
            <person name="Ball S.G."/>
            <person name="Gile G.H."/>
            <person name="Hirakawa Y."/>
            <person name="Hopkins J.F."/>
            <person name="Kuo A."/>
            <person name="Rensing S.A."/>
            <person name="Schmutz J."/>
            <person name="Symeonidi A."/>
            <person name="Elias M."/>
            <person name="Eveleigh R.J."/>
            <person name="Herman E.K."/>
            <person name="Klute M.J."/>
            <person name="Nakayama T."/>
            <person name="Obornik M."/>
            <person name="Reyes-Prieto A."/>
            <person name="Armbrust E.V."/>
            <person name="Aves S.J."/>
            <person name="Beiko R.G."/>
            <person name="Coutinho P."/>
            <person name="Dacks J.B."/>
            <person name="Durnford D.G."/>
            <person name="Fast N.M."/>
            <person name="Green B.R."/>
            <person name="Grisdale C.J."/>
            <person name="Hempel F."/>
            <person name="Henrissat B."/>
            <person name="Hoppner M.P."/>
            <person name="Ishida K."/>
            <person name="Kim E."/>
            <person name="Koreny L."/>
            <person name="Kroth P.G."/>
            <person name="Liu Y."/>
            <person name="Malik S.B."/>
            <person name="Maier U.G."/>
            <person name="McRose D."/>
            <person name="Mock T."/>
            <person name="Neilson J.A."/>
            <person name="Onodera N.T."/>
            <person name="Poole A.M."/>
            <person name="Pritham E.J."/>
            <person name="Richards T.A."/>
            <person name="Rocap G."/>
            <person name="Roy S.W."/>
            <person name="Sarai C."/>
            <person name="Schaack S."/>
            <person name="Shirato S."/>
            <person name="Slamovits C.H."/>
            <person name="Spencer D.F."/>
            <person name="Suzuki S."/>
            <person name="Worden A.Z."/>
            <person name="Zauner S."/>
            <person name="Barry K."/>
            <person name="Bell C."/>
            <person name="Bharti A.K."/>
            <person name="Crow J.A."/>
            <person name="Grimwood J."/>
            <person name="Kramer R."/>
            <person name="Lindquist E."/>
            <person name="Lucas S."/>
            <person name="Salamov A."/>
            <person name="McFadden G.I."/>
            <person name="Lane C.E."/>
            <person name="Keeling P.J."/>
            <person name="Gray M.W."/>
            <person name="Grigoriev I.V."/>
            <person name="Archibald J.M."/>
        </authorList>
    </citation>
    <scope>NUCLEOTIDE SEQUENCE</scope>
    <source>
        <strain evidence="3 5">CCMP2712</strain>
    </source>
</reference>
<evidence type="ECO:0000259" key="2">
    <source>
        <dbReference type="PROSITE" id="PS51444"/>
    </source>
</evidence>
<evidence type="ECO:0000256" key="1">
    <source>
        <dbReference type="SAM" id="MobiDB-lite"/>
    </source>
</evidence>
<evidence type="ECO:0000313" key="3">
    <source>
        <dbReference type="EMBL" id="EKX39575.1"/>
    </source>
</evidence>
<dbReference type="RefSeq" id="XP_005826555.1">
    <property type="nucleotide sequence ID" value="XM_005826498.1"/>
</dbReference>
<feature type="compositionally biased region" description="Basic residues" evidence="1">
    <location>
        <begin position="163"/>
        <end position="173"/>
    </location>
</feature>
<dbReference type="EnsemblProtists" id="EKX39575">
    <property type="protein sequence ID" value="EKX39575"/>
    <property type="gene ID" value="GUITHDRAFT_154377"/>
</dbReference>
<dbReference type="Proteomes" id="UP000011087">
    <property type="component" value="Unassembled WGS sequence"/>
</dbReference>
<dbReference type="PROSITE" id="PS51444">
    <property type="entry name" value="FH2"/>
    <property type="match status" value="1"/>
</dbReference>
<feature type="compositionally biased region" description="Pro residues" evidence="1">
    <location>
        <begin position="121"/>
        <end position="159"/>
    </location>
</feature>
<name>L1IUQ6_GUITC</name>
<evidence type="ECO:0000313" key="4">
    <source>
        <dbReference type="EnsemblProtists" id="EKX39575"/>
    </source>
</evidence>
<dbReference type="Gene3D" id="1.20.58.2220">
    <property type="entry name" value="Formin, FH2 domain"/>
    <property type="match status" value="1"/>
</dbReference>
<organism evidence="3">
    <name type="scientific">Guillardia theta (strain CCMP2712)</name>
    <name type="common">Cryptophyte</name>
    <dbReference type="NCBI Taxonomy" id="905079"/>
    <lineage>
        <taxon>Eukaryota</taxon>
        <taxon>Cryptophyceae</taxon>
        <taxon>Pyrenomonadales</taxon>
        <taxon>Geminigeraceae</taxon>
        <taxon>Guillardia</taxon>
    </lineage>
</organism>
<dbReference type="SUPFAM" id="SSF101447">
    <property type="entry name" value="Formin homology 2 domain (FH2 domain)"/>
    <property type="match status" value="1"/>
</dbReference>
<reference evidence="5" key="2">
    <citation type="submission" date="2012-11" db="EMBL/GenBank/DDBJ databases">
        <authorList>
            <person name="Kuo A."/>
            <person name="Curtis B.A."/>
            <person name="Tanifuji G."/>
            <person name="Burki F."/>
            <person name="Gruber A."/>
            <person name="Irimia M."/>
            <person name="Maruyama S."/>
            <person name="Arias M.C."/>
            <person name="Ball S.G."/>
            <person name="Gile G.H."/>
            <person name="Hirakawa Y."/>
            <person name="Hopkins J.F."/>
            <person name="Rensing S.A."/>
            <person name="Schmutz J."/>
            <person name="Symeonidi A."/>
            <person name="Elias M."/>
            <person name="Eveleigh R.J."/>
            <person name="Herman E.K."/>
            <person name="Klute M.J."/>
            <person name="Nakayama T."/>
            <person name="Obornik M."/>
            <person name="Reyes-Prieto A."/>
            <person name="Armbrust E.V."/>
            <person name="Aves S.J."/>
            <person name="Beiko R.G."/>
            <person name="Coutinho P."/>
            <person name="Dacks J.B."/>
            <person name="Durnford D.G."/>
            <person name="Fast N.M."/>
            <person name="Green B.R."/>
            <person name="Grisdale C."/>
            <person name="Hempe F."/>
            <person name="Henrissat B."/>
            <person name="Hoppner M.P."/>
            <person name="Ishida K.-I."/>
            <person name="Kim E."/>
            <person name="Koreny L."/>
            <person name="Kroth P.G."/>
            <person name="Liu Y."/>
            <person name="Malik S.-B."/>
            <person name="Maier U.G."/>
            <person name="McRose D."/>
            <person name="Mock T."/>
            <person name="Neilson J.A."/>
            <person name="Onodera N.T."/>
            <person name="Poole A.M."/>
            <person name="Pritham E.J."/>
            <person name="Richards T.A."/>
            <person name="Rocap G."/>
            <person name="Roy S.W."/>
            <person name="Sarai C."/>
            <person name="Schaack S."/>
            <person name="Shirato S."/>
            <person name="Slamovits C.H."/>
            <person name="Spencer D.F."/>
            <person name="Suzuki S."/>
            <person name="Worden A.Z."/>
            <person name="Zauner S."/>
            <person name="Barry K."/>
            <person name="Bell C."/>
            <person name="Bharti A.K."/>
            <person name="Crow J.A."/>
            <person name="Grimwood J."/>
            <person name="Kramer R."/>
            <person name="Lindquist E."/>
            <person name="Lucas S."/>
            <person name="Salamov A."/>
            <person name="McFadden G.I."/>
            <person name="Lane C.E."/>
            <person name="Keeling P.J."/>
            <person name="Gray M.W."/>
            <person name="Grigoriev I.V."/>
            <person name="Archibald J.M."/>
        </authorList>
    </citation>
    <scope>NUCLEOTIDE SEQUENCE</scope>
    <source>
        <strain evidence="5">CCMP2712</strain>
    </source>
</reference>
<accession>L1IUQ6</accession>
<feature type="compositionally biased region" description="Basic and acidic residues" evidence="1">
    <location>
        <begin position="94"/>
        <end position="109"/>
    </location>
</feature>
<dbReference type="EMBL" id="JH993038">
    <property type="protein sequence ID" value="EKX39575.1"/>
    <property type="molecule type" value="Genomic_DNA"/>
</dbReference>